<dbReference type="AlphaFoldDB" id="A0AAP2DDA7"/>
<accession>A0AAP2DDA7</accession>
<keyword evidence="2" id="KW-0808">Transferase</keyword>
<dbReference type="PANTHER" id="PTHR11735">
    <property type="entry name" value="TRNA N6-ADENOSINE THREONYLCARBAMOYLTRANSFERASE"/>
    <property type="match status" value="1"/>
</dbReference>
<protein>
    <submittedName>
        <fullName evidence="2">tRNA (Adenosine(37)-N6)-threonylcarbamoyltransferase complex dimerization subunit type 1 TsaB</fullName>
        <ecNumber evidence="2">2.3.1.234</ecNumber>
    </submittedName>
</protein>
<feature type="domain" description="Gcp-like" evidence="1">
    <location>
        <begin position="34"/>
        <end position="216"/>
    </location>
</feature>
<dbReference type="PANTHER" id="PTHR11735:SF11">
    <property type="entry name" value="TRNA THREONYLCARBAMOYLADENOSINE BIOSYNTHESIS PROTEIN TSAB"/>
    <property type="match status" value="1"/>
</dbReference>
<dbReference type="Pfam" id="PF00814">
    <property type="entry name" value="TsaD"/>
    <property type="match status" value="1"/>
</dbReference>
<keyword evidence="3" id="KW-1185">Reference proteome</keyword>
<dbReference type="InterPro" id="IPR000905">
    <property type="entry name" value="Gcp-like_dom"/>
</dbReference>
<dbReference type="SUPFAM" id="SSF53067">
    <property type="entry name" value="Actin-like ATPase domain"/>
    <property type="match status" value="2"/>
</dbReference>
<evidence type="ECO:0000259" key="1">
    <source>
        <dbReference type="Pfam" id="PF00814"/>
    </source>
</evidence>
<dbReference type="RefSeq" id="WP_254092795.1">
    <property type="nucleotide sequence ID" value="NZ_JAHESC010000043.1"/>
</dbReference>
<dbReference type="EMBL" id="JAHESC010000043">
    <property type="protein sequence ID" value="MBT1689574.1"/>
    <property type="molecule type" value="Genomic_DNA"/>
</dbReference>
<dbReference type="EC" id="2.3.1.234" evidence="2"/>
<dbReference type="Gene3D" id="3.30.420.40">
    <property type="match status" value="2"/>
</dbReference>
<dbReference type="InterPro" id="IPR043129">
    <property type="entry name" value="ATPase_NBD"/>
</dbReference>
<comment type="caution">
    <text evidence="2">The sequence shown here is derived from an EMBL/GenBank/DDBJ whole genome shotgun (WGS) entry which is preliminary data.</text>
</comment>
<evidence type="ECO:0000313" key="3">
    <source>
        <dbReference type="Proteomes" id="UP001319180"/>
    </source>
</evidence>
<dbReference type="GO" id="GO:0005829">
    <property type="term" value="C:cytosol"/>
    <property type="evidence" value="ECO:0007669"/>
    <property type="project" value="TreeGrafter"/>
</dbReference>
<evidence type="ECO:0000313" key="2">
    <source>
        <dbReference type="EMBL" id="MBT1689574.1"/>
    </source>
</evidence>
<dbReference type="CDD" id="cd24032">
    <property type="entry name" value="ASKHA_NBD_TsaB"/>
    <property type="match status" value="1"/>
</dbReference>
<keyword evidence="2" id="KW-0012">Acyltransferase</keyword>
<dbReference type="InterPro" id="IPR022496">
    <property type="entry name" value="T6A_TsaB"/>
</dbReference>
<proteinExistence type="predicted"/>
<dbReference type="GO" id="GO:0002949">
    <property type="term" value="P:tRNA threonylcarbamoyladenosine modification"/>
    <property type="evidence" value="ECO:0007669"/>
    <property type="project" value="InterPro"/>
</dbReference>
<dbReference type="Proteomes" id="UP001319180">
    <property type="component" value="Unassembled WGS sequence"/>
</dbReference>
<sequence>MSIILSLETSTHVCSVALHADGASLASAVTYREQSHASKLAVLVDQVLSLADVTMAQLGAVAVSSGPGSYTGLRIGTSTAKGLCYALNIPLIGVGALDSLALAAGPFNTSRALLCPMIDARRMEVYCQLLDAEYNAVSPVEAKVIDAESFRTQLEAGPVLFFGNGAAKCQGVIQHKNAFFLADVHPTADTVGTLAWEKFRRNETEDLVTFEPFYLKEFMIKAPATPEVAAAANKTA</sequence>
<organism evidence="2 3">
    <name type="scientific">Dawidia soli</name>
    <dbReference type="NCBI Taxonomy" id="2782352"/>
    <lineage>
        <taxon>Bacteria</taxon>
        <taxon>Pseudomonadati</taxon>
        <taxon>Bacteroidota</taxon>
        <taxon>Cytophagia</taxon>
        <taxon>Cytophagales</taxon>
        <taxon>Chryseotaleaceae</taxon>
        <taxon>Dawidia</taxon>
    </lineage>
</organism>
<dbReference type="NCBIfam" id="TIGR03725">
    <property type="entry name" value="T6A_YeaZ"/>
    <property type="match status" value="1"/>
</dbReference>
<dbReference type="GO" id="GO:0061711">
    <property type="term" value="F:tRNA N(6)-L-threonylcarbamoyladenine synthase activity"/>
    <property type="evidence" value="ECO:0007669"/>
    <property type="project" value="UniProtKB-EC"/>
</dbReference>
<reference evidence="2 3" key="1">
    <citation type="submission" date="2021-05" db="EMBL/GenBank/DDBJ databases">
        <title>A Polyphasic approach of four new species of the genus Ohtaekwangia: Ohtaekwangia histidinii sp. nov., Ohtaekwangia cretensis sp. nov., Ohtaekwangia indiensis sp. nov., Ohtaekwangia reichenbachii sp. nov. from diverse environment.</title>
        <authorList>
            <person name="Octaviana S."/>
        </authorList>
    </citation>
    <scope>NUCLEOTIDE SEQUENCE [LARGE SCALE GENOMIC DNA]</scope>
    <source>
        <strain evidence="2 3">PWU37</strain>
    </source>
</reference>
<name>A0AAP2DDA7_9BACT</name>
<gene>
    <name evidence="2" type="primary">tsaB</name>
    <name evidence="2" type="ORF">KK078_23625</name>
</gene>